<evidence type="ECO:0000313" key="4">
    <source>
        <dbReference type="Proteomes" id="UP000186922"/>
    </source>
</evidence>
<keyword evidence="1" id="KW-0732">Signal</keyword>
<evidence type="ECO:0000259" key="2">
    <source>
        <dbReference type="Pfam" id="PF00050"/>
    </source>
</evidence>
<evidence type="ECO:0000256" key="1">
    <source>
        <dbReference type="SAM" id="SignalP"/>
    </source>
</evidence>
<gene>
    <name evidence="3" type="primary">RvY_06718-1</name>
    <name evidence="3" type="synonym">RvY_06718.1</name>
    <name evidence="3" type="ORF">RvY_06718</name>
</gene>
<dbReference type="Pfam" id="PF00050">
    <property type="entry name" value="Kazal_1"/>
    <property type="match status" value="1"/>
</dbReference>
<evidence type="ECO:0000313" key="3">
    <source>
        <dbReference type="EMBL" id="GAU95031.1"/>
    </source>
</evidence>
<dbReference type="EMBL" id="BDGG01000003">
    <property type="protein sequence ID" value="GAU95031.1"/>
    <property type="molecule type" value="Genomic_DNA"/>
</dbReference>
<dbReference type="InterPro" id="IPR002350">
    <property type="entry name" value="Kazal_dom"/>
</dbReference>
<feature type="chain" id="PRO_5008897840" description="Kazal-like domain-containing protein" evidence="1">
    <location>
        <begin position="20"/>
        <end position="199"/>
    </location>
</feature>
<dbReference type="Gene3D" id="3.30.60.30">
    <property type="match status" value="1"/>
</dbReference>
<feature type="domain" description="Kazal-like" evidence="2">
    <location>
        <begin position="51"/>
        <end position="87"/>
    </location>
</feature>
<organism evidence="3 4">
    <name type="scientific">Ramazzottius varieornatus</name>
    <name type="common">Water bear</name>
    <name type="synonym">Tardigrade</name>
    <dbReference type="NCBI Taxonomy" id="947166"/>
    <lineage>
        <taxon>Eukaryota</taxon>
        <taxon>Metazoa</taxon>
        <taxon>Ecdysozoa</taxon>
        <taxon>Tardigrada</taxon>
        <taxon>Eutardigrada</taxon>
        <taxon>Parachela</taxon>
        <taxon>Hypsibioidea</taxon>
        <taxon>Ramazzottiidae</taxon>
        <taxon>Ramazzottius</taxon>
    </lineage>
</organism>
<comment type="caution">
    <text evidence="3">The sequence shown here is derived from an EMBL/GenBank/DDBJ whole genome shotgun (WGS) entry which is preliminary data.</text>
</comment>
<keyword evidence="4" id="KW-1185">Reference proteome</keyword>
<protein>
    <recommendedName>
        <fullName evidence="2">Kazal-like domain-containing protein</fullName>
    </recommendedName>
</protein>
<dbReference type="InterPro" id="IPR036058">
    <property type="entry name" value="Kazal_dom_sf"/>
</dbReference>
<name>A0A1D1UZX9_RAMVA</name>
<feature type="signal peptide" evidence="1">
    <location>
        <begin position="1"/>
        <end position="19"/>
    </location>
</feature>
<reference evidence="3 4" key="1">
    <citation type="journal article" date="2016" name="Nat. Commun.">
        <title>Extremotolerant tardigrade genome and improved radiotolerance of human cultured cells by tardigrade-unique protein.</title>
        <authorList>
            <person name="Hashimoto T."/>
            <person name="Horikawa D.D."/>
            <person name="Saito Y."/>
            <person name="Kuwahara H."/>
            <person name="Kozuka-Hata H."/>
            <person name="Shin-I T."/>
            <person name="Minakuchi Y."/>
            <person name="Ohishi K."/>
            <person name="Motoyama A."/>
            <person name="Aizu T."/>
            <person name="Enomoto A."/>
            <person name="Kondo K."/>
            <person name="Tanaka S."/>
            <person name="Hara Y."/>
            <person name="Koshikawa S."/>
            <person name="Sagara H."/>
            <person name="Miura T."/>
            <person name="Yokobori S."/>
            <person name="Miyagawa K."/>
            <person name="Suzuki Y."/>
            <person name="Kubo T."/>
            <person name="Oyama M."/>
            <person name="Kohara Y."/>
            <person name="Fujiyama A."/>
            <person name="Arakawa K."/>
            <person name="Katayama T."/>
            <person name="Toyoda A."/>
            <person name="Kunieda T."/>
        </authorList>
    </citation>
    <scope>NUCLEOTIDE SEQUENCE [LARGE SCALE GENOMIC DNA]</scope>
    <source>
        <strain evidence="3 4">YOKOZUNA-1</strain>
    </source>
</reference>
<dbReference type="AlphaFoldDB" id="A0A1D1UZX9"/>
<proteinExistence type="predicted"/>
<dbReference type="OrthoDB" id="10063529at2759"/>
<dbReference type="SUPFAM" id="SSF100895">
    <property type="entry name" value="Kazal-type serine protease inhibitors"/>
    <property type="match status" value="1"/>
</dbReference>
<dbReference type="Proteomes" id="UP000186922">
    <property type="component" value="Unassembled WGS sequence"/>
</dbReference>
<sequence>MQHTIGILAFLCAISGSLAAKSAKVTKPPTAEDVEATTRKYGGQAQAACKCQGFAQKYTKVCGTDYKTYETACTLAEAMKTNATLGLLCTQACPCKKPSPQLQHCTANYTISYSSKLRASKFKSKIVKAKPHPNHVKKYCLTDGSEENRDTIFCALGTKSGVGIRCMANCKQCKTINDACPSKLLQAIPLEDEAHNVKQ</sequence>
<accession>A0A1D1UZX9</accession>